<keyword evidence="4" id="KW-1185">Reference proteome</keyword>
<name>A0A4R5VHZ7_9BACI</name>
<reference evidence="1" key="2">
    <citation type="submission" date="2023-08" db="EMBL/GenBank/DDBJ databases">
        <title>Nitrogen cycling bacteria in agricultural field soils.</title>
        <authorList>
            <person name="Jang J."/>
        </authorList>
    </citation>
    <scope>NUCLEOTIDE SEQUENCE</scope>
    <source>
        <strain evidence="1">PS3-36</strain>
    </source>
</reference>
<reference evidence="2 3" key="1">
    <citation type="submission" date="2019-03" db="EMBL/GenBank/DDBJ databases">
        <title>Bacillus niacini sp. nov. a Nicotinate-Metabolizing Mesophile Isolated from Soil.</title>
        <authorList>
            <person name="Zhang G."/>
        </authorList>
    </citation>
    <scope>NUCLEOTIDE SEQUENCE [LARGE SCALE GENOMIC DNA]</scope>
    <source>
        <strain evidence="2 3">WN066</strain>
    </source>
</reference>
<dbReference type="EMBL" id="SMYO01000060">
    <property type="protein sequence ID" value="TDK54048.1"/>
    <property type="molecule type" value="Genomic_DNA"/>
</dbReference>
<protein>
    <submittedName>
        <fullName evidence="2">DUF1272 domain-containing protein</fullName>
    </submittedName>
</protein>
<evidence type="ECO:0000313" key="4">
    <source>
        <dbReference type="Proteomes" id="UP001178888"/>
    </source>
</evidence>
<dbReference type="EMBL" id="JAVGVR010000001">
    <property type="protein sequence ID" value="MDQ6596624.1"/>
    <property type="molecule type" value="Genomic_DNA"/>
</dbReference>
<evidence type="ECO:0000313" key="1">
    <source>
        <dbReference type="EMBL" id="MDQ6596624.1"/>
    </source>
</evidence>
<sequence length="63" mass="7076">MTLEMRKKCESCNASIDDNSFAFICVYECTFCSPCTEEMNSICPNCGGELVKRPRKPQNVCSL</sequence>
<evidence type="ECO:0000313" key="3">
    <source>
        <dbReference type="Proteomes" id="UP000295132"/>
    </source>
</evidence>
<dbReference type="AlphaFoldDB" id="A0A4R5VHZ7"/>
<dbReference type="Pfam" id="PF06906">
    <property type="entry name" value="DUF1272"/>
    <property type="match status" value="1"/>
</dbReference>
<comment type="caution">
    <text evidence="2">The sequence shown here is derived from an EMBL/GenBank/DDBJ whole genome shotgun (WGS) entry which is preliminary data.</text>
</comment>
<organism evidence="2 3">
    <name type="scientific">Bacillus salipaludis</name>
    <dbReference type="NCBI Taxonomy" id="2547811"/>
    <lineage>
        <taxon>Bacteria</taxon>
        <taxon>Bacillati</taxon>
        <taxon>Bacillota</taxon>
        <taxon>Bacilli</taxon>
        <taxon>Bacillales</taxon>
        <taxon>Bacillaceae</taxon>
        <taxon>Bacillus</taxon>
    </lineage>
</organism>
<accession>A0A4R5VHZ7</accession>
<evidence type="ECO:0000313" key="2">
    <source>
        <dbReference type="EMBL" id="TDK54048.1"/>
    </source>
</evidence>
<dbReference type="InterPro" id="IPR010696">
    <property type="entry name" value="DUF1272"/>
</dbReference>
<dbReference type="RefSeq" id="WP_133340589.1">
    <property type="nucleotide sequence ID" value="NZ_JAVGVR010000001.1"/>
</dbReference>
<proteinExistence type="predicted"/>
<dbReference type="Proteomes" id="UP001178888">
    <property type="component" value="Unassembled WGS sequence"/>
</dbReference>
<gene>
    <name evidence="2" type="ORF">E2K98_29850</name>
    <name evidence="1" type="ORF">RCG21_09725</name>
</gene>
<dbReference type="Proteomes" id="UP000295132">
    <property type="component" value="Unassembled WGS sequence"/>
</dbReference>